<dbReference type="AlphaFoldDB" id="A0A1U7GUX1"/>
<comment type="caution">
    <text evidence="6">The sequence shown here is derived from an EMBL/GenBank/DDBJ whole genome shotgun (WGS) entry which is preliminary data.</text>
</comment>
<organism evidence="6 7">
    <name type="scientific">Fischerella major NIES-592</name>
    <dbReference type="NCBI Taxonomy" id="210994"/>
    <lineage>
        <taxon>Bacteria</taxon>
        <taxon>Bacillati</taxon>
        <taxon>Cyanobacteriota</taxon>
        <taxon>Cyanophyceae</taxon>
        <taxon>Nostocales</taxon>
        <taxon>Hapalosiphonaceae</taxon>
        <taxon>Fischerella</taxon>
    </lineage>
</organism>
<evidence type="ECO:0000256" key="3">
    <source>
        <dbReference type="ARBA" id="ARBA00022989"/>
    </source>
</evidence>
<dbReference type="Proteomes" id="UP000186391">
    <property type="component" value="Unassembled WGS sequence"/>
</dbReference>
<gene>
    <name evidence="6" type="ORF">NIES592_19595</name>
</gene>
<evidence type="ECO:0008006" key="8">
    <source>
        <dbReference type="Google" id="ProtNLM"/>
    </source>
</evidence>
<keyword evidence="7" id="KW-1185">Reference proteome</keyword>
<name>A0A1U7GUX1_9CYAN</name>
<keyword evidence="4 5" id="KW-0472">Membrane</keyword>
<protein>
    <recommendedName>
        <fullName evidence="8">DUF4870 domain-containing protein</fullName>
    </recommendedName>
</protein>
<proteinExistence type="predicted"/>
<feature type="transmembrane region" description="Helical" evidence="5">
    <location>
        <begin position="12"/>
        <end position="38"/>
    </location>
</feature>
<dbReference type="EMBL" id="MRCA01000014">
    <property type="protein sequence ID" value="OKH11901.1"/>
    <property type="molecule type" value="Genomic_DNA"/>
</dbReference>
<evidence type="ECO:0000313" key="7">
    <source>
        <dbReference type="Proteomes" id="UP000186391"/>
    </source>
</evidence>
<comment type="subcellular location">
    <subcellularLocation>
        <location evidence="1">Membrane</location>
        <topology evidence="1">Multi-pass membrane protein</topology>
    </subcellularLocation>
</comment>
<evidence type="ECO:0000256" key="5">
    <source>
        <dbReference type="SAM" id="Phobius"/>
    </source>
</evidence>
<evidence type="ECO:0000256" key="4">
    <source>
        <dbReference type="ARBA" id="ARBA00023136"/>
    </source>
</evidence>
<reference evidence="6 7" key="1">
    <citation type="submission" date="2016-11" db="EMBL/GenBank/DDBJ databases">
        <title>Draft Genome Sequences of Nine Cyanobacterial Strains from Diverse Habitats.</title>
        <authorList>
            <person name="Zhu T."/>
            <person name="Hou S."/>
            <person name="Lu X."/>
            <person name="Hess W.R."/>
        </authorList>
    </citation>
    <scope>NUCLEOTIDE SEQUENCE [LARGE SCALE GENOMIC DNA]</scope>
    <source>
        <strain evidence="6 7">NIES-592</strain>
    </source>
</reference>
<dbReference type="OrthoDB" id="9808930at2"/>
<keyword evidence="3 5" id="KW-1133">Transmembrane helix</keyword>
<evidence type="ECO:0000256" key="2">
    <source>
        <dbReference type="ARBA" id="ARBA00022692"/>
    </source>
</evidence>
<dbReference type="InterPro" id="IPR019109">
    <property type="entry name" value="MamF_MmsF"/>
</dbReference>
<sequence length="156" mass="17985">MRENSNKQIRIWAMLCHLSALLWIPLIFLVFIGIPVYLPLLNILGPLVVWQWKKSQDPWIDFQGKESLNFQLSLTVYTLVVIIVSLFLVFTTCGVALTNNVPSQQLESTLNTLLIVLIILVSILLLVQLILVIFASIKAYKGQHYRYPFTIRFLRN</sequence>
<dbReference type="RefSeq" id="WP_073556659.1">
    <property type="nucleotide sequence ID" value="NZ_MRCA01000014.1"/>
</dbReference>
<feature type="transmembrane region" description="Helical" evidence="5">
    <location>
        <begin position="74"/>
        <end position="98"/>
    </location>
</feature>
<accession>A0A1U7GUX1</accession>
<evidence type="ECO:0000256" key="1">
    <source>
        <dbReference type="ARBA" id="ARBA00004141"/>
    </source>
</evidence>
<keyword evidence="2 5" id="KW-0812">Transmembrane</keyword>
<feature type="transmembrane region" description="Helical" evidence="5">
    <location>
        <begin position="110"/>
        <end position="137"/>
    </location>
</feature>
<evidence type="ECO:0000313" key="6">
    <source>
        <dbReference type="EMBL" id="OKH11901.1"/>
    </source>
</evidence>
<dbReference type="Pfam" id="PF09685">
    <property type="entry name" value="MamF_MmsF"/>
    <property type="match status" value="1"/>
</dbReference>